<dbReference type="PANTHER" id="PTHR42748">
    <property type="entry name" value="NITROGEN METABOLITE REPRESSION PROTEIN NMRA FAMILY MEMBER"/>
    <property type="match status" value="1"/>
</dbReference>
<protein>
    <recommendedName>
        <fullName evidence="2">NAD(P)-binding domain-containing protein</fullName>
    </recommendedName>
</protein>
<dbReference type="InterPro" id="IPR051164">
    <property type="entry name" value="NmrA-like_oxidored"/>
</dbReference>
<organism evidence="3 4">
    <name type="scientific">Pararobbsia alpina</name>
    <dbReference type="NCBI Taxonomy" id="621374"/>
    <lineage>
        <taxon>Bacteria</taxon>
        <taxon>Pseudomonadati</taxon>
        <taxon>Pseudomonadota</taxon>
        <taxon>Betaproteobacteria</taxon>
        <taxon>Burkholderiales</taxon>
        <taxon>Burkholderiaceae</taxon>
        <taxon>Pararobbsia</taxon>
    </lineage>
</organism>
<dbReference type="Pfam" id="PF13460">
    <property type="entry name" value="NAD_binding_10"/>
    <property type="match status" value="1"/>
</dbReference>
<keyword evidence="1" id="KW-0521">NADP</keyword>
<dbReference type="Proteomes" id="UP000494115">
    <property type="component" value="Unassembled WGS sequence"/>
</dbReference>
<evidence type="ECO:0000313" key="4">
    <source>
        <dbReference type="Proteomes" id="UP000494115"/>
    </source>
</evidence>
<name>A0A6S7CEW7_9BURK</name>
<dbReference type="InterPro" id="IPR016040">
    <property type="entry name" value="NAD(P)-bd_dom"/>
</dbReference>
<sequence length="251" mass="26497">MKIVVIGGTGLIGSKTVAILRQGGHEVAAASPKSGVNTLTGEGLKEALAGTQVVIDLANSPSFEDKAVLEFFEASGRNLHPAEAAAGVRHHIALSIVGIDRSPDNGYFRAKVAQEKLIEASGIPYTVIRSTQFFEFLKGIAASSADGNTVRLSPGLFQPIAADDVAAIVADVGLASPLNGIVEIAGPERAPFNEIVARYLKAVGDPREVVRDPDARYFGSRVEEHSLVPLGEARLGRIGFDEWFRRSQAGA</sequence>
<dbReference type="RefSeq" id="WP_175105111.1">
    <property type="nucleotide sequence ID" value="NZ_CADIKM010000009.1"/>
</dbReference>
<reference evidence="3 4" key="1">
    <citation type="submission" date="2020-04" db="EMBL/GenBank/DDBJ databases">
        <authorList>
            <person name="De Canck E."/>
        </authorList>
    </citation>
    <scope>NUCLEOTIDE SEQUENCE [LARGE SCALE GENOMIC DNA]</scope>
    <source>
        <strain evidence="3 4">LMG 28138</strain>
    </source>
</reference>
<dbReference type="Gene3D" id="3.40.50.720">
    <property type="entry name" value="NAD(P)-binding Rossmann-like Domain"/>
    <property type="match status" value="1"/>
</dbReference>
<evidence type="ECO:0000259" key="2">
    <source>
        <dbReference type="Pfam" id="PF13460"/>
    </source>
</evidence>
<dbReference type="InterPro" id="IPR036291">
    <property type="entry name" value="NAD(P)-bd_dom_sf"/>
</dbReference>
<accession>A0A6S7CEW7</accession>
<feature type="domain" description="NAD(P)-binding" evidence="2">
    <location>
        <begin position="7"/>
        <end position="171"/>
    </location>
</feature>
<dbReference type="SUPFAM" id="SSF51735">
    <property type="entry name" value="NAD(P)-binding Rossmann-fold domains"/>
    <property type="match status" value="1"/>
</dbReference>
<gene>
    <name evidence="3" type="ORF">LMG28138_02547</name>
</gene>
<proteinExistence type="predicted"/>
<dbReference type="PANTHER" id="PTHR42748:SF3">
    <property type="entry name" value="BLL4366 PROTEIN"/>
    <property type="match status" value="1"/>
</dbReference>
<dbReference type="EMBL" id="CADIKM010000009">
    <property type="protein sequence ID" value="CAB3787968.1"/>
    <property type="molecule type" value="Genomic_DNA"/>
</dbReference>
<evidence type="ECO:0000313" key="3">
    <source>
        <dbReference type="EMBL" id="CAB3787968.1"/>
    </source>
</evidence>
<dbReference type="AlphaFoldDB" id="A0A6S7CEW7"/>
<evidence type="ECO:0000256" key="1">
    <source>
        <dbReference type="ARBA" id="ARBA00022857"/>
    </source>
</evidence>
<keyword evidence="4" id="KW-1185">Reference proteome</keyword>